<evidence type="ECO:0000256" key="3">
    <source>
        <dbReference type="ARBA" id="ARBA00022741"/>
    </source>
</evidence>
<dbReference type="PANTHER" id="PTHR24345:SF0">
    <property type="entry name" value="CELL CYCLE SERINE_THREONINE-PROTEIN KINASE CDC5_MSD2"/>
    <property type="match status" value="1"/>
</dbReference>
<evidence type="ECO:0000313" key="9">
    <source>
        <dbReference type="EMBL" id="CAK9002003.1"/>
    </source>
</evidence>
<keyword evidence="10" id="KW-1185">Reference proteome</keyword>
<feature type="compositionally biased region" description="Basic and acidic residues" evidence="7">
    <location>
        <begin position="110"/>
        <end position="123"/>
    </location>
</feature>
<dbReference type="SUPFAM" id="SSF56112">
    <property type="entry name" value="Protein kinase-like (PK-like)"/>
    <property type="match status" value="1"/>
</dbReference>
<dbReference type="EMBL" id="CAXAMM010004002">
    <property type="protein sequence ID" value="CAK9002003.1"/>
    <property type="molecule type" value="Genomic_DNA"/>
</dbReference>
<keyword evidence="2" id="KW-0808">Transferase</keyword>
<feature type="domain" description="Protein kinase" evidence="8">
    <location>
        <begin position="501"/>
        <end position="734"/>
    </location>
</feature>
<name>A0ABP0IKY0_9DINO</name>
<dbReference type="PROSITE" id="PS00108">
    <property type="entry name" value="PROTEIN_KINASE_ST"/>
    <property type="match status" value="1"/>
</dbReference>
<dbReference type="Gene3D" id="3.30.40.10">
    <property type="entry name" value="Zinc/RING finger domain, C3HC4 (zinc finger)"/>
    <property type="match status" value="1"/>
</dbReference>
<organism evidence="9 10">
    <name type="scientific">Durusdinium trenchii</name>
    <dbReference type="NCBI Taxonomy" id="1381693"/>
    <lineage>
        <taxon>Eukaryota</taxon>
        <taxon>Sar</taxon>
        <taxon>Alveolata</taxon>
        <taxon>Dinophyceae</taxon>
        <taxon>Suessiales</taxon>
        <taxon>Symbiodiniaceae</taxon>
        <taxon>Durusdinium</taxon>
    </lineage>
</organism>
<dbReference type="GO" id="GO:0016301">
    <property type="term" value="F:kinase activity"/>
    <property type="evidence" value="ECO:0007669"/>
    <property type="project" value="UniProtKB-KW"/>
</dbReference>
<dbReference type="Proteomes" id="UP001642464">
    <property type="component" value="Unassembled WGS sequence"/>
</dbReference>
<dbReference type="InterPro" id="IPR013083">
    <property type="entry name" value="Znf_RING/FYVE/PHD"/>
</dbReference>
<dbReference type="InterPro" id="IPR000719">
    <property type="entry name" value="Prot_kinase_dom"/>
</dbReference>
<dbReference type="SMART" id="SM00220">
    <property type="entry name" value="S_TKc"/>
    <property type="match status" value="1"/>
</dbReference>
<accession>A0ABP0IKY0</accession>
<keyword evidence="3" id="KW-0547">Nucleotide-binding</keyword>
<reference evidence="9 10" key="1">
    <citation type="submission" date="2024-02" db="EMBL/GenBank/DDBJ databases">
        <authorList>
            <person name="Chen Y."/>
            <person name="Shah S."/>
            <person name="Dougan E. K."/>
            <person name="Thang M."/>
            <person name="Chan C."/>
        </authorList>
    </citation>
    <scope>NUCLEOTIDE SEQUENCE [LARGE SCALE GENOMIC DNA]</scope>
</reference>
<evidence type="ECO:0000256" key="2">
    <source>
        <dbReference type="ARBA" id="ARBA00022679"/>
    </source>
</evidence>
<evidence type="ECO:0000259" key="8">
    <source>
        <dbReference type="PROSITE" id="PS50011"/>
    </source>
</evidence>
<protein>
    <submittedName>
        <fullName evidence="9">Probable serine/threonine-protein kinase DDB_G0284251</fullName>
    </submittedName>
</protein>
<gene>
    <name evidence="9" type="ORF">SCF082_LOCUS7147</name>
</gene>
<dbReference type="Pfam" id="PF00069">
    <property type="entry name" value="Pkinase"/>
    <property type="match status" value="1"/>
</dbReference>
<dbReference type="InterPro" id="IPR008271">
    <property type="entry name" value="Ser/Thr_kinase_AS"/>
</dbReference>
<dbReference type="InterPro" id="IPR011009">
    <property type="entry name" value="Kinase-like_dom_sf"/>
</dbReference>
<dbReference type="CDD" id="cd00180">
    <property type="entry name" value="PKc"/>
    <property type="match status" value="1"/>
</dbReference>
<evidence type="ECO:0000256" key="7">
    <source>
        <dbReference type="SAM" id="MobiDB-lite"/>
    </source>
</evidence>
<feature type="coiled-coil region" evidence="6">
    <location>
        <begin position="419"/>
        <end position="446"/>
    </location>
</feature>
<keyword evidence="1" id="KW-0723">Serine/threonine-protein kinase</keyword>
<proteinExistence type="predicted"/>
<evidence type="ECO:0000256" key="6">
    <source>
        <dbReference type="SAM" id="Coils"/>
    </source>
</evidence>
<evidence type="ECO:0000256" key="4">
    <source>
        <dbReference type="ARBA" id="ARBA00022777"/>
    </source>
</evidence>
<dbReference type="Gene3D" id="1.10.510.10">
    <property type="entry name" value="Transferase(Phosphotransferase) domain 1"/>
    <property type="match status" value="1"/>
</dbReference>
<evidence type="ECO:0000256" key="5">
    <source>
        <dbReference type="ARBA" id="ARBA00022840"/>
    </source>
</evidence>
<keyword evidence="4 9" id="KW-0418">Kinase</keyword>
<comment type="caution">
    <text evidence="9">The sequence shown here is derived from an EMBL/GenBank/DDBJ whole genome shotgun (WGS) entry which is preliminary data.</text>
</comment>
<evidence type="ECO:0000256" key="1">
    <source>
        <dbReference type="ARBA" id="ARBA00022527"/>
    </source>
</evidence>
<sequence length="977" mass="110402">MEPAPEVLSSSVPSISDTTLESIQRANFSGSKAFEGVDPLRKSLKELDKERSAVHGVRDDTKELQSLFDCWKKIQDAATAAPEPKAKGSWWGRTFTKTYETKTDPGGASSEKERAQFDESDADPTHLTRQKLEAAVNQVLAAVDATETSDSKVAQAVEKRRSARVEHIKRLDEIMILILKNCKIDKYEEFDRLIKSSEDHLAELSEVLTKASKATESLTKRLGKDLSATVQEGDFVETWEKFWRDFDQSVVVEETNRALESFESITALPHVLECLVVPQTYSVQVSWVPKETGGLQNLREKMDKAQEKLISEKEFWMQDSLASSLPASHLLAEGLRKREQIQGDLELCKHAKKTYQILQQEKQNAESLEKMYNEKVPPAKTQLTNAALDQQKKHNAVRAAVDDSDLCQRELASLPADKKKAKAKEADAAAKKVSEAKRNKEDADEKFREALGPLADLAEFFPELSLEISKSMRLLGIPRELMRGRVDGRRIWGGCASWRKFAEVEDFAGEHRHKAMKVKVKQGSNEELFALKEYDYDGGGGLQTCVREAALLVRLRHQHVVKVVSVFVDPNNSRFYMQMPYYSNGSLGDWIKNKSPDALKMTRACYQALTALEHLHAMRVIHSDVKPSNIFVDENGRAYLGDLDVSVDNAYRRTTKFFQARTTRTKLRGFTEGFEAPEILESGATEKSDSYSFGKTLATVPVDSEHREPLIVRMTDVSPTRRPTAAEALCHAFFKQVKEEAEHTEPSTTCPVCLYEKVMSKGIVCGRSHFVCGDCLNQYVAEELMLLQADENAIERHRGSGGRLPCPHCKPLVIENLKKKQEGIEIPDDQESFYDEKTFCDQLSRELRDRYDAAKDSAKEFEMWSRLQADFQERLLRMKAEFEKQLVVQQAAVAFRACEEATQEHLRRQYPNALQCPQCQCGPVLPENCANLATHHGERRAGGVKVSNACPNPKCGFFSRERSKWAKWDGILRYPTP</sequence>
<dbReference type="PROSITE" id="PS50011">
    <property type="entry name" value="PROTEIN_KINASE_DOM"/>
    <property type="match status" value="1"/>
</dbReference>
<feature type="region of interest" description="Disordered" evidence="7">
    <location>
        <begin position="99"/>
        <end position="123"/>
    </location>
</feature>
<keyword evidence="6" id="KW-0175">Coiled coil</keyword>
<evidence type="ECO:0000313" key="10">
    <source>
        <dbReference type="Proteomes" id="UP001642464"/>
    </source>
</evidence>
<feature type="coiled-coil region" evidence="6">
    <location>
        <begin position="348"/>
        <end position="375"/>
    </location>
</feature>
<dbReference type="PANTHER" id="PTHR24345">
    <property type="entry name" value="SERINE/THREONINE-PROTEIN KINASE PLK"/>
    <property type="match status" value="1"/>
</dbReference>
<keyword evidence="5" id="KW-0067">ATP-binding</keyword>